<accession>A0A395JHH7</accession>
<sequence length="121" mass="13773">MKVTDELTDLVVELGELESFELAGMLINQNGVSVKGLLQLFNQTDNLRSKQVVREIFDEMGYGWFVELDEMTFRSAAGLKKIKTKQTSGCDTHIVARAISEDEILSDQEFLELIPINQYFH</sequence>
<evidence type="ECO:0000313" key="1">
    <source>
        <dbReference type="EMBL" id="RBP49123.1"/>
    </source>
</evidence>
<evidence type="ECO:0000313" key="2">
    <source>
        <dbReference type="Proteomes" id="UP000253083"/>
    </source>
</evidence>
<gene>
    <name evidence="1" type="ORF">DFR28_10449</name>
</gene>
<protein>
    <submittedName>
        <fullName evidence="1">Uncharacterized protein</fullName>
    </submittedName>
</protein>
<proteinExistence type="predicted"/>
<comment type="caution">
    <text evidence="1">The sequence shown here is derived from an EMBL/GenBank/DDBJ whole genome shotgun (WGS) entry which is preliminary data.</text>
</comment>
<dbReference type="InParanoid" id="A0A395JHH7"/>
<dbReference type="EMBL" id="QNRT01000004">
    <property type="protein sequence ID" value="RBP49123.1"/>
    <property type="molecule type" value="Genomic_DNA"/>
</dbReference>
<dbReference type="AlphaFoldDB" id="A0A395JHH7"/>
<keyword evidence="2" id="KW-1185">Reference proteome</keyword>
<reference evidence="1 2" key="1">
    <citation type="submission" date="2018-06" db="EMBL/GenBank/DDBJ databases">
        <title>Genomic Encyclopedia of Type Strains, Phase IV (KMG-IV): sequencing the most valuable type-strain genomes for metagenomic binning, comparative biology and taxonomic classification.</title>
        <authorList>
            <person name="Goeker M."/>
        </authorList>
    </citation>
    <scope>NUCLEOTIDE SEQUENCE [LARGE SCALE GENOMIC DNA]</scope>
    <source>
        <strain evidence="1 2">DSM 24032</strain>
    </source>
</reference>
<dbReference type="Proteomes" id="UP000253083">
    <property type="component" value="Unassembled WGS sequence"/>
</dbReference>
<organism evidence="1 2">
    <name type="scientific">Arenicella xantha</name>
    <dbReference type="NCBI Taxonomy" id="644221"/>
    <lineage>
        <taxon>Bacteria</taxon>
        <taxon>Pseudomonadati</taxon>
        <taxon>Pseudomonadota</taxon>
        <taxon>Gammaproteobacteria</taxon>
        <taxon>Arenicellales</taxon>
        <taxon>Arenicellaceae</taxon>
        <taxon>Arenicella</taxon>
    </lineage>
</organism>
<name>A0A395JHH7_9GAMM</name>
<dbReference type="RefSeq" id="WP_113954992.1">
    <property type="nucleotide sequence ID" value="NZ_QNRT01000004.1"/>
</dbReference>